<dbReference type="Proteomes" id="UP000182011">
    <property type="component" value="Unassembled WGS sequence"/>
</dbReference>
<dbReference type="Pfam" id="PF02574">
    <property type="entry name" value="S-methyl_trans"/>
    <property type="match status" value="1"/>
</dbReference>
<evidence type="ECO:0000256" key="6">
    <source>
        <dbReference type="ARBA" id="ARBA00022827"/>
    </source>
</evidence>
<keyword evidence="3 8" id="KW-0489">Methyltransferase</keyword>
<dbReference type="GO" id="GO:0004489">
    <property type="term" value="F:methylenetetrahydrofolate reductase [NAD(P)H] activity"/>
    <property type="evidence" value="ECO:0007669"/>
    <property type="project" value="InterPro"/>
</dbReference>
<dbReference type="GO" id="GO:0032259">
    <property type="term" value="P:methylation"/>
    <property type="evidence" value="ECO:0007669"/>
    <property type="project" value="UniProtKB-KW"/>
</dbReference>
<evidence type="ECO:0000259" key="9">
    <source>
        <dbReference type="PROSITE" id="PS50970"/>
    </source>
</evidence>
<keyword evidence="6" id="KW-0274">FAD</keyword>
<dbReference type="InterPro" id="IPR003171">
    <property type="entry name" value="Mehydrof_redctse-like"/>
</dbReference>
<dbReference type="Gene3D" id="3.20.20.220">
    <property type="match status" value="1"/>
</dbReference>
<accession>A0A0P1LHC2</accession>
<evidence type="ECO:0000256" key="2">
    <source>
        <dbReference type="ARBA" id="ARBA00004777"/>
    </source>
</evidence>
<dbReference type="InterPro" id="IPR003726">
    <property type="entry name" value="HCY_dom"/>
</dbReference>
<name>A0A0P1LKP9_9BACT</name>
<dbReference type="SUPFAM" id="SSF82282">
    <property type="entry name" value="Homocysteine S-methyltransferase"/>
    <property type="match status" value="1"/>
</dbReference>
<accession>A0A0P1LKP9</accession>
<feature type="binding site" evidence="8">
    <location>
        <position position="272"/>
    </location>
    <ligand>
        <name>Zn(2+)</name>
        <dbReference type="ChEBI" id="CHEBI:29105"/>
    </ligand>
</feature>
<dbReference type="PROSITE" id="PS50970">
    <property type="entry name" value="HCY"/>
    <property type="match status" value="1"/>
</dbReference>
<feature type="binding site" evidence="8">
    <location>
        <position position="273"/>
    </location>
    <ligand>
        <name>Zn(2+)</name>
        <dbReference type="ChEBI" id="CHEBI:29105"/>
    </ligand>
</feature>
<evidence type="ECO:0000256" key="4">
    <source>
        <dbReference type="ARBA" id="ARBA00022630"/>
    </source>
</evidence>
<evidence type="ECO:0000256" key="8">
    <source>
        <dbReference type="PROSITE-ProRule" id="PRU00333"/>
    </source>
</evidence>
<dbReference type="EMBL" id="FAOP01000002">
    <property type="protein sequence ID" value="CUU01756.1"/>
    <property type="molecule type" value="Genomic_DNA"/>
</dbReference>
<sequence length="615" mass="67968">MKKPFLERLLDDRPIICDGAMGTMLDLYEYHEQPRCIHNLLNPDIVARIHREYIEAGAEIIETNTFDANRFRLEFYHLQDKIKEINKAGVEIAKSVAGDDVYVAGSIGPTGKLLEPLGKIKTQQIKDVIKEQAEILISAGVDLIILETFVSLNELDAAIEAVKEVSDKIPLIAQKTFPEDGAILATDFPIEVVKHIKEKGVTVVGSNCTVGPQRMFSIIKSMYQDDVILSAQPAAGIPTLVDGRSVYHASPEYLATYAKQLVEAGVKIIGACCGSTPSHIKAIANAVKDLRLKRPEVNIRIKEQKHEKIEPPKESKVEIITAEDKKSNFAKNIGKKFLTTVELDIPRGLDMSSVIEGAKYLKENGIDAVNITDGARARFRMDPVAISHLVETKVGIETITHIACRDRNLIGLQGLLLGAWALGIKNILAITGDPTKIGDFPHATTVADVDSIGLIKILKNMNHGLDAVGNTIGEPTNFLIACAANPTAQNLDYEISRLEKKVEAGAQIVFTQPLYEMRTLELFIKKIEHLKIPIMLGILPLRSYKHAEFLHNEVPGINIPDWVREKLYLAHDDAGKVGVEISAQFLKEAKHLVQGAYLLPPFKKYHIAVEILQKI</sequence>
<proteinExistence type="predicted"/>
<dbReference type="GO" id="GO:0046872">
    <property type="term" value="F:metal ion binding"/>
    <property type="evidence" value="ECO:0007669"/>
    <property type="project" value="UniProtKB-KW"/>
</dbReference>
<dbReference type="GO" id="GO:0005829">
    <property type="term" value="C:cytosol"/>
    <property type="evidence" value="ECO:0007669"/>
    <property type="project" value="TreeGrafter"/>
</dbReference>
<dbReference type="NCBIfam" id="NF006396">
    <property type="entry name" value="PRK08645.1"/>
    <property type="match status" value="1"/>
</dbReference>
<dbReference type="Pfam" id="PF02219">
    <property type="entry name" value="MTHFR"/>
    <property type="match status" value="1"/>
</dbReference>
<gene>
    <name evidence="10" type="ORF">JGI4_00355</name>
</gene>
<dbReference type="InterPro" id="IPR050554">
    <property type="entry name" value="Met_Synthase/Corrinoid"/>
</dbReference>
<dbReference type="GO" id="GO:0035999">
    <property type="term" value="P:tetrahydrofolate interconversion"/>
    <property type="evidence" value="ECO:0007669"/>
    <property type="project" value="UniProtKB-UniPathway"/>
</dbReference>
<accession>A0A0P1P4S0</accession>
<dbReference type="RefSeq" id="WP_047133144.1">
    <property type="nucleotide sequence ID" value="NZ_CZVJ01000031.1"/>
</dbReference>
<accession>A0A0S4MRP5</accession>
<accession>A0A0N7MY28</accession>
<dbReference type="GO" id="GO:0008705">
    <property type="term" value="F:methionine synthase activity"/>
    <property type="evidence" value="ECO:0007669"/>
    <property type="project" value="TreeGrafter"/>
</dbReference>
<keyword evidence="8" id="KW-0479">Metal-binding</keyword>
<evidence type="ECO:0000256" key="7">
    <source>
        <dbReference type="ARBA" id="ARBA00023002"/>
    </source>
</evidence>
<evidence type="ECO:0000313" key="10">
    <source>
        <dbReference type="EMBL" id="CUU01756.1"/>
    </source>
</evidence>
<dbReference type="PANTHER" id="PTHR45833">
    <property type="entry name" value="METHIONINE SYNTHASE"/>
    <property type="match status" value="1"/>
</dbReference>
<dbReference type="UniPathway" id="UPA00193"/>
<feature type="domain" description="Hcy-binding" evidence="9">
    <location>
        <begin position="3"/>
        <end position="287"/>
    </location>
</feature>
<comment type="pathway">
    <text evidence="2">One-carbon metabolism; tetrahydrofolate interconversion.</text>
</comment>
<keyword evidence="4" id="KW-0285">Flavoprotein</keyword>
<keyword evidence="7" id="KW-0560">Oxidoreductase</keyword>
<keyword evidence="8" id="KW-0862">Zinc</keyword>
<accession>A0A0P1M1R9</accession>
<accession>A0A0P1P6Q9</accession>
<dbReference type="InterPro" id="IPR036589">
    <property type="entry name" value="HCY_dom_sf"/>
</dbReference>
<comment type="cofactor">
    <cofactor evidence="8">
        <name>Zn(2+)</name>
        <dbReference type="ChEBI" id="CHEBI:29105"/>
    </cofactor>
</comment>
<dbReference type="AlphaFoldDB" id="A0A0P1LKP9"/>
<dbReference type="STRING" id="1633631.GCA_001442925_00357"/>
<evidence type="ECO:0000256" key="3">
    <source>
        <dbReference type="ARBA" id="ARBA00022603"/>
    </source>
</evidence>
<comment type="cofactor">
    <cofactor evidence="1">
        <name>FAD</name>
        <dbReference type="ChEBI" id="CHEBI:57692"/>
    </cofactor>
</comment>
<evidence type="ECO:0000256" key="5">
    <source>
        <dbReference type="ARBA" id="ARBA00022679"/>
    </source>
</evidence>
<feature type="binding site" evidence="8">
    <location>
        <position position="208"/>
    </location>
    <ligand>
        <name>Zn(2+)</name>
        <dbReference type="ChEBI" id="CHEBI:29105"/>
    </ligand>
</feature>
<dbReference type="CDD" id="cd00537">
    <property type="entry name" value="MTHFR"/>
    <property type="match status" value="1"/>
</dbReference>
<dbReference type="Gene3D" id="3.20.20.330">
    <property type="entry name" value="Homocysteine-binding-like domain"/>
    <property type="match status" value="1"/>
</dbReference>
<protein>
    <submittedName>
        <fullName evidence="10">Homocysteine S-methyltransferase</fullName>
    </submittedName>
</protein>
<dbReference type="PANTHER" id="PTHR45833:SF2">
    <property type="entry name" value="BIFUNCTIONAL HOMOCYSTEINE S-METHYLTRANSFERASE_5,10-METHYLENETETRAHYDROFOLATE REDUCTASE"/>
    <property type="match status" value="1"/>
</dbReference>
<keyword evidence="5 8" id="KW-0808">Transferase</keyword>
<dbReference type="SUPFAM" id="SSF51730">
    <property type="entry name" value="FAD-linked oxidoreductase"/>
    <property type="match status" value="1"/>
</dbReference>
<reference evidence="10 11" key="1">
    <citation type="submission" date="2015-11" db="EMBL/GenBank/DDBJ databases">
        <authorList>
            <person name="Zhang Y."/>
            <person name="Guo Z."/>
        </authorList>
    </citation>
    <scope>NUCLEOTIDE SEQUENCE [LARGE SCALE GENOMIC DNA]</scope>
    <source>
        <strain evidence="10">JGI-4</strain>
    </source>
</reference>
<organism evidence="10 11">
    <name type="scientific">Candidatus Kryptonium thompsonii</name>
    <dbReference type="NCBI Taxonomy" id="1633631"/>
    <lineage>
        <taxon>Bacteria</taxon>
        <taxon>Pseudomonadati</taxon>
        <taxon>Candidatus Kryptoniota</taxon>
        <taxon>Candidatus Kryptonium</taxon>
    </lineage>
</organism>
<dbReference type="InterPro" id="IPR029041">
    <property type="entry name" value="FAD-linked_oxidoreductase-like"/>
</dbReference>
<evidence type="ECO:0000313" key="11">
    <source>
        <dbReference type="Proteomes" id="UP000182011"/>
    </source>
</evidence>
<evidence type="ECO:0000256" key="1">
    <source>
        <dbReference type="ARBA" id="ARBA00001974"/>
    </source>
</evidence>